<dbReference type="InterPro" id="IPR011047">
    <property type="entry name" value="Quinoprotein_ADH-like_sf"/>
</dbReference>
<dbReference type="EMBL" id="BARS01042165">
    <property type="protein sequence ID" value="GAG39981.1"/>
    <property type="molecule type" value="Genomic_DNA"/>
</dbReference>
<dbReference type="Pfam" id="PF13360">
    <property type="entry name" value="PQQ_2"/>
    <property type="match status" value="1"/>
</dbReference>
<gene>
    <name evidence="2" type="ORF">S01H1_64010</name>
</gene>
<dbReference type="InterPro" id="IPR002372">
    <property type="entry name" value="PQQ_rpt_dom"/>
</dbReference>
<dbReference type="AlphaFoldDB" id="X0YTN2"/>
<dbReference type="SUPFAM" id="SSF50998">
    <property type="entry name" value="Quinoprotein alcohol dehydrogenase-like"/>
    <property type="match status" value="1"/>
</dbReference>
<evidence type="ECO:0000313" key="2">
    <source>
        <dbReference type="EMBL" id="GAG39981.1"/>
    </source>
</evidence>
<evidence type="ECO:0000259" key="1">
    <source>
        <dbReference type="Pfam" id="PF13360"/>
    </source>
</evidence>
<reference evidence="2" key="1">
    <citation type="journal article" date="2014" name="Front. Microbiol.">
        <title>High frequency of phylogenetically diverse reductive dehalogenase-homologous genes in deep subseafloor sedimentary metagenomes.</title>
        <authorList>
            <person name="Kawai M."/>
            <person name="Futagami T."/>
            <person name="Toyoda A."/>
            <person name="Takaki Y."/>
            <person name="Nishi S."/>
            <person name="Hori S."/>
            <person name="Arai W."/>
            <person name="Tsubouchi T."/>
            <person name="Morono Y."/>
            <person name="Uchiyama I."/>
            <person name="Ito T."/>
            <person name="Fujiyama A."/>
            <person name="Inagaki F."/>
            <person name="Takami H."/>
        </authorList>
    </citation>
    <scope>NUCLEOTIDE SEQUENCE</scope>
    <source>
        <strain evidence="2">Expedition CK06-06</strain>
    </source>
</reference>
<accession>X0YTN2</accession>
<organism evidence="2">
    <name type="scientific">marine sediment metagenome</name>
    <dbReference type="NCBI Taxonomy" id="412755"/>
    <lineage>
        <taxon>unclassified sequences</taxon>
        <taxon>metagenomes</taxon>
        <taxon>ecological metagenomes</taxon>
    </lineage>
</organism>
<sequence length="252" mass="27880">RPEFALFAAGRSSHLDGGIYLYGVDALSGEQRYRTKLQGPYYDVGNISQNYQLPMGALPDILQGDNRLIYMRNLTFNSKLEKQDLRPRQTSNRISAKGGLLDDSYFKRIPWSFGRGGYARLLVHDEQAAYFVRMFDSLRGLDPKVYFTPGKQGYLLFAVDNTSGKQTWAERISVRVNAMVATDGLLFVAGPPDVVDPEDPLGAFEGRKGGVLCAIDRTNGERVWECTLPAPPVFNGLAAAAGRLYVAMQGGR</sequence>
<dbReference type="InterPro" id="IPR015943">
    <property type="entry name" value="WD40/YVTN_repeat-like_dom_sf"/>
</dbReference>
<comment type="caution">
    <text evidence="2">The sequence shown here is derived from an EMBL/GenBank/DDBJ whole genome shotgun (WGS) entry which is preliminary data.</text>
</comment>
<feature type="non-terminal residue" evidence="2">
    <location>
        <position position="1"/>
    </location>
</feature>
<feature type="domain" description="Pyrrolo-quinoline quinone repeat" evidence="1">
    <location>
        <begin position="152"/>
        <end position="250"/>
    </location>
</feature>
<name>X0YTN2_9ZZZZ</name>
<dbReference type="Gene3D" id="2.130.10.10">
    <property type="entry name" value="YVTN repeat-like/Quinoprotein amine dehydrogenase"/>
    <property type="match status" value="1"/>
</dbReference>
<protein>
    <recommendedName>
        <fullName evidence="1">Pyrrolo-quinoline quinone repeat domain-containing protein</fullName>
    </recommendedName>
</protein>
<feature type="non-terminal residue" evidence="2">
    <location>
        <position position="252"/>
    </location>
</feature>
<proteinExistence type="predicted"/>